<reference evidence="1 2" key="1">
    <citation type="submission" date="2019-07" db="EMBL/GenBank/DDBJ databases">
        <title>Whole genome shotgun sequence of Myxococcus virescens NBRC 100334.</title>
        <authorList>
            <person name="Hosoyama A."/>
            <person name="Uohara A."/>
            <person name="Ohji S."/>
            <person name="Ichikawa N."/>
        </authorList>
    </citation>
    <scope>NUCLEOTIDE SEQUENCE [LARGE SCALE GENOMIC DNA]</scope>
    <source>
        <strain evidence="1 2">NBRC 100334</strain>
    </source>
</reference>
<name>A0A511H4C7_9BACT</name>
<dbReference type="AlphaFoldDB" id="A0A511H4C7"/>
<proteinExistence type="predicted"/>
<comment type="caution">
    <text evidence="1">The sequence shown here is derived from an EMBL/GenBank/DDBJ whole genome shotgun (WGS) entry which is preliminary data.</text>
</comment>
<protein>
    <submittedName>
        <fullName evidence="1">Uncharacterized protein</fullName>
    </submittedName>
</protein>
<dbReference type="Proteomes" id="UP000321224">
    <property type="component" value="Unassembled WGS sequence"/>
</dbReference>
<accession>A0A511H4C7</accession>
<organism evidence="1 2">
    <name type="scientific">Myxococcus virescens</name>
    <dbReference type="NCBI Taxonomy" id="83456"/>
    <lineage>
        <taxon>Bacteria</taxon>
        <taxon>Pseudomonadati</taxon>
        <taxon>Myxococcota</taxon>
        <taxon>Myxococcia</taxon>
        <taxon>Myxococcales</taxon>
        <taxon>Cystobacterineae</taxon>
        <taxon>Myxococcaceae</taxon>
        <taxon>Myxococcus</taxon>
    </lineage>
</organism>
<evidence type="ECO:0000313" key="2">
    <source>
        <dbReference type="Proteomes" id="UP000321224"/>
    </source>
</evidence>
<evidence type="ECO:0000313" key="1">
    <source>
        <dbReference type="EMBL" id="GEL68234.1"/>
    </source>
</evidence>
<gene>
    <name evidence="1" type="ORF">MVI01_00180</name>
</gene>
<sequence length="66" mass="7029">MAGGQADEASEEEGSQTAGWQGTVWCASCKAGRDGNGNEACVAEGRRVREQRAAGVCWQRDGLTRR</sequence>
<dbReference type="EMBL" id="BJVY01000001">
    <property type="protein sequence ID" value="GEL68234.1"/>
    <property type="molecule type" value="Genomic_DNA"/>
</dbReference>